<evidence type="ECO:0000313" key="3">
    <source>
        <dbReference type="Proteomes" id="UP001059380"/>
    </source>
</evidence>
<feature type="compositionally biased region" description="Low complexity" evidence="1">
    <location>
        <begin position="218"/>
        <end position="239"/>
    </location>
</feature>
<dbReference type="AlphaFoldDB" id="A0A9J7BQ29"/>
<dbReference type="PANTHER" id="PTHR40278:SF1">
    <property type="entry name" value="DNA UTILIZATION PROTEIN HOFN"/>
    <property type="match status" value="1"/>
</dbReference>
<dbReference type="KEGG" id="orp:MOP44_21045"/>
<proteinExistence type="predicted"/>
<dbReference type="InterPro" id="IPR052534">
    <property type="entry name" value="Extracell_DNA_Util/SecSys_Comp"/>
</dbReference>
<keyword evidence="3" id="KW-1185">Reference proteome</keyword>
<dbReference type="Proteomes" id="UP001059380">
    <property type="component" value="Chromosome"/>
</dbReference>
<dbReference type="PANTHER" id="PTHR40278">
    <property type="entry name" value="DNA UTILIZATION PROTEIN HOFN"/>
    <property type="match status" value="1"/>
</dbReference>
<gene>
    <name evidence="2" type="ORF">MOP44_21045</name>
</gene>
<feature type="compositionally biased region" description="Basic and acidic residues" evidence="1">
    <location>
        <begin position="201"/>
        <end position="213"/>
    </location>
</feature>
<evidence type="ECO:0000256" key="1">
    <source>
        <dbReference type="SAM" id="MobiDB-lite"/>
    </source>
</evidence>
<name>A0A9J7BQ29_9BACT</name>
<reference evidence="2" key="1">
    <citation type="submission" date="2021-04" db="EMBL/GenBank/DDBJ databases">
        <title>Phylogenetic analysis of Acidobacteriaceae.</title>
        <authorList>
            <person name="Qiu L."/>
            <person name="Zhang Q."/>
        </authorList>
    </citation>
    <scope>NUCLEOTIDE SEQUENCE</scope>
    <source>
        <strain evidence="2">DSM 25168</strain>
    </source>
</reference>
<dbReference type="RefSeq" id="WP_260792379.1">
    <property type="nucleotide sequence ID" value="NZ_CP093313.1"/>
</dbReference>
<sequence>MRITVNLATKPFADLGPILRRLRMAMGALAIVALALGIALHFLHSQAEAARARAHSLDGSIARINQERQQAQVMMQQPDNAAVLNQVASLNRLIDTKAFSWTLAMEDLESVLPGGVQVTTLEPIVDKKDGHITVRMRVIGARDKAVELVQNLEHSRHFLQPRITGESAESAGNGQQQLEPVSLSNRVNFDLLADYNAAASAEHKTEPKKKDSEQSEQTPAPTAAATPRTGSPGRQRTPYTGPPPTGRPAPRHTPGGPQ</sequence>
<evidence type="ECO:0000313" key="2">
    <source>
        <dbReference type="EMBL" id="UWZ83046.1"/>
    </source>
</evidence>
<dbReference type="EMBL" id="CP093313">
    <property type="protein sequence ID" value="UWZ83046.1"/>
    <property type="molecule type" value="Genomic_DNA"/>
</dbReference>
<organism evidence="2 3">
    <name type="scientific">Occallatibacter riparius</name>
    <dbReference type="NCBI Taxonomy" id="1002689"/>
    <lineage>
        <taxon>Bacteria</taxon>
        <taxon>Pseudomonadati</taxon>
        <taxon>Acidobacteriota</taxon>
        <taxon>Terriglobia</taxon>
        <taxon>Terriglobales</taxon>
        <taxon>Acidobacteriaceae</taxon>
        <taxon>Occallatibacter</taxon>
    </lineage>
</organism>
<protein>
    <submittedName>
        <fullName evidence="2">Fimbrial assembly protein</fullName>
    </submittedName>
</protein>
<accession>A0A9J7BQ29</accession>
<feature type="region of interest" description="Disordered" evidence="1">
    <location>
        <begin position="199"/>
        <end position="258"/>
    </location>
</feature>